<dbReference type="EMBL" id="MK867354">
    <property type="protein sequence ID" value="QFG06283.1"/>
    <property type="molecule type" value="Genomic_DNA"/>
</dbReference>
<sequence>MAAVAVNNFRTITHTVTTGAATDIYTAPTGYTSVFLLIQVTNTDPSTKTLSLYHKREAVETALLVDYPVASKDSLSLLNGKLVLQTGDKIAISGNASGVMKLVASVLETSNF</sequence>
<reference evidence="1" key="1">
    <citation type="submission" date="2019-04" db="EMBL/GenBank/DDBJ databases">
        <title>Genomic and proteomic characterization of cyanophage S-SCSM1 provides new insights into understanding the viral gene diversity and phage-host interactions.</title>
        <authorList>
            <person name="Wang Q."/>
            <person name="Xu Y."/>
            <person name="Jiao N."/>
            <person name="Zhang R."/>
        </authorList>
    </citation>
    <scope>NUCLEOTIDE SEQUENCE [LARGE SCALE GENOMIC DNA]</scope>
</reference>
<name>A0A6M2ZHP5_9CAUD</name>
<organism evidence="1 2">
    <name type="scientific">Synechococcus phage S-SCSM1</name>
    <dbReference type="NCBI Taxonomy" id="2588487"/>
    <lineage>
        <taxon>Viruses</taxon>
        <taxon>Duplodnaviria</taxon>
        <taxon>Heunggongvirae</taxon>
        <taxon>Uroviricota</taxon>
        <taxon>Caudoviricetes</taxon>
        <taxon>Pantevenvirales</taxon>
        <taxon>Kyanoviridae</taxon>
        <taxon>Zhoulongquanvirus</taxon>
        <taxon>Zhoulongquanvirus esscess</taxon>
    </lineage>
</organism>
<proteinExistence type="predicted"/>
<evidence type="ECO:0000313" key="1">
    <source>
        <dbReference type="EMBL" id="QFG06283.1"/>
    </source>
</evidence>
<keyword evidence="2" id="KW-1185">Reference proteome</keyword>
<accession>A0A6M2ZHP5</accession>
<evidence type="ECO:0000313" key="2">
    <source>
        <dbReference type="Proteomes" id="UP000515683"/>
    </source>
</evidence>
<gene>
    <name evidence="1" type="ORF">SSCSM1_27</name>
</gene>
<protein>
    <submittedName>
        <fullName evidence="1">Virion protein</fullName>
    </submittedName>
</protein>
<dbReference type="Proteomes" id="UP000515683">
    <property type="component" value="Segment"/>
</dbReference>